<keyword evidence="1" id="KW-0472">Membrane</keyword>
<keyword evidence="1" id="KW-1133">Transmembrane helix</keyword>
<dbReference type="AlphaFoldDB" id="A0A2G9TQD3"/>
<evidence type="ECO:0000256" key="1">
    <source>
        <dbReference type="SAM" id="Phobius"/>
    </source>
</evidence>
<evidence type="ECO:0000313" key="2">
    <source>
        <dbReference type="EMBL" id="PIO60191.1"/>
    </source>
</evidence>
<dbReference type="EMBL" id="KZ355961">
    <property type="protein sequence ID" value="PIO60191.1"/>
    <property type="molecule type" value="Genomic_DNA"/>
</dbReference>
<keyword evidence="3" id="KW-1185">Reference proteome</keyword>
<protein>
    <recommendedName>
        <fullName evidence="4">ET module</fullName>
    </recommendedName>
</protein>
<keyword evidence="1" id="KW-0812">Transmembrane</keyword>
<name>A0A2G9TQD3_TELCI</name>
<sequence length="96" mass="10393">MPAQLSILRTQVNNLLISACEAYSLCPNGGVKLFIGCTTNIQCQLHNPDTVCIDSCCCTLPRVLETSTYGFLYDSGVSQATIVISLALSLLIFLYL</sequence>
<organism evidence="2 3">
    <name type="scientific">Teladorsagia circumcincta</name>
    <name type="common">Brown stomach worm</name>
    <name type="synonym">Ostertagia circumcincta</name>
    <dbReference type="NCBI Taxonomy" id="45464"/>
    <lineage>
        <taxon>Eukaryota</taxon>
        <taxon>Metazoa</taxon>
        <taxon>Ecdysozoa</taxon>
        <taxon>Nematoda</taxon>
        <taxon>Chromadorea</taxon>
        <taxon>Rhabditida</taxon>
        <taxon>Rhabditina</taxon>
        <taxon>Rhabditomorpha</taxon>
        <taxon>Strongyloidea</taxon>
        <taxon>Trichostrongylidae</taxon>
        <taxon>Teladorsagia</taxon>
    </lineage>
</organism>
<accession>A0A2G9TQD3</accession>
<reference evidence="2 3" key="1">
    <citation type="submission" date="2015-09" db="EMBL/GenBank/DDBJ databases">
        <title>Draft genome of the parasitic nematode Teladorsagia circumcincta isolate WARC Sus (inbred).</title>
        <authorList>
            <person name="Mitreva M."/>
        </authorList>
    </citation>
    <scope>NUCLEOTIDE SEQUENCE [LARGE SCALE GENOMIC DNA]</scope>
    <source>
        <strain evidence="2 3">S</strain>
    </source>
</reference>
<evidence type="ECO:0000313" key="3">
    <source>
        <dbReference type="Proteomes" id="UP000230423"/>
    </source>
</evidence>
<dbReference type="OrthoDB" id="5804567at2759"/>
<evidence type="ECO:0008006" key="4">
    <source>
        <dbReference type="Google" id="ProtNLM"/>
    </source>
</evidence>
<dbReference type="Proteomes" id="UP000230423">
    <property type="component" value="Unassembled WGS sequence"/>
</dbReference>
<proteinExistence type="predicted"/>
<feature type="transmembrane region" description="Helical" evidence="1">
    <location>
        <begin position="76"/>
        <end position="95"/>
    </location>
</feature>
<gene>
    <name evidence="2" type="ORF">TELCIR_18318</name>
</gene>